<reference evidence="2 3" key="1">
    <citation type="submission" date="2021-07" db="EMBL/GenBank/DDBJ databases">
        <title>Sequencing Streptomyces halstedii LGO-A4 genome an citrus endophytic actinomycete.</title>
        <authorList>
            <person name="Samborskyy M."/>
            <person name="Scott N."/>
            <person name="Deglau R."/>
            <person name="Dickens S."/>
            <person name="Oliveira L.G."/>
        </authorList>
    </citation>
    <scope>NUCLEOTIDE SEQUENCE [LARGE SCALE GENOMIC DNA]</scope>
    <source>
        <strain evidence="2 3">LGO-A4</strain>
    </source>
</reference>
<feature type="compositionally biased region" description="Low complexity" evidence="1">
    <location>
        <begin position="30"/>
        <end position="40"/>
    </location>
</feature>
<protein>
    <submittedName>
        <fullName evidence="2">Uncharacterized protein</fullName>
    </submittedName>
</protein>
<feature type="compositionally biased region" description="Low complexity" evidence="1">
    <location>
        <begin position="12"/>
        <end position="23"/>
    </location>
</feature>
<keyword evidence="3" id="KW-1185">Reference proteome</keyword>
<dbReference type="EMBL" id="JAHUVW010000007">
    <property type="protein sequence ID" value="MBV7674364.1"/>
    <property type="molecule type" value="Genomic_DNA"/>
</dbReference>
<comment type="caution">
    <text evidence="2">The sequence shown here is derived from an EMBL/GenBank/DDBJ whole genome shotgun (WGS) entry which is preliminary data.</text>
</comment>
<organism evidence="2 3">
    <name type="scientific">Streptomyces halstedii</name>
    <dbReference type="NCBI Taxonomy" id="1944"/>
    <lineage>
        <taxon>Bacteria</taxon>
        <taxon>Bacillati</taxon>
        <taxon>Actinomycetota</taxon>
        <taxon>Actinomycetes</taxon>
        <taxon>Kitasatosporales</taxon>
        <taxon>Streptomycetaceae</taxon>
        <taxon>Streptomyces</taxon>
    </lineage>
</organism>
<proteinExistence type="predicted"/>
<dbReference type="InterPro" id="IPR013321">
    <property type="entry name" value="Arc_rbn_hlx_hlx"/>
</dbReference>
<dbReference type="Gene3D" id="1.10.1220.10">
    <property type="entry name" value="Met repressor-like"/>
    <property type="match status" value="1"/>
</dbReference>
<feature type="compositionally biased region" description="Basic and acidic residues" evidence="1">
    <location>
        <begin position="1"/>
        <end position="11"/>
    </location>
</feature>
<dbReference type="SUPFAM" id="SSF47598">
    <property type="entry name" value="Ribbon-helix-helix"/>
    <property type="match status" value="1"/>
</dbReference>
<dbReference type="RefSeq" id="WP_228874079.1">
    <property type="nucleotide sequence ID" value="NZ_JAHUVW010000007.1"/>
</dbReference>
<dbReference type="InterPro" id="IPR010985">
    <property type="entry name" value="Ribbon_hlx_hlx"/>
</dbReference>
<evidence type="ECO:0000313" key="2">
    <source>
        <dbReference type="EMBL" id="MBV7674364.1"/>
    </source>
</evidence>
<dbReference type="Proteomes" id="UP000735541">
    <property type="component" value="Unassembled WGS sequence"/>
</dbReference>
<accession>A0ABS6U2D2</accession>
<evidence type="ECO:0000313" key="3">
    <source>
        <dbReference type="Proteomes" id="UP000735541"/>
    </source>
</evidence>
<sequence>MTPPRDRRRPDAAAANTALTPNTEPLRVGAGTAEQAAAPASKPTMRVPFGSYLPPDLQREYKARCVLLGIEMQDGLEEALRDWLAKHPA</sequence>
<evidence type="ECO:0000256" key="1">
    <source>
        <dbReference type="SAM" id="MobiDB-lite"/>
    </source>
</evidence>
<feature type="region of interest" description="Disordered" evidence="1">
    <location>
        <begin position="1"/>
        <end position="46"/>
    </location>
</feature>
<name>A0ABS6U2D2_STRHA</name>
<gene>
    <name evidence="2" type="ORF">STHAL_33510</name>
</gene>